<sequence>MEELVIRDADVVDGSGEPSYRADVVVDGGRIVSIVKEAAAAGCQRPEARRELDAEGLVLSPGFIDMHAHSDLALLRDPDHSAKAAQGVTLEVLGQDGLSYAPVDDRTLAEVRRTITGWNGHGDDIDFDWRSVGEYLDRLDRGIAVNAAYLIPQGTVRMLAVGWEDREATPGELDRMRQLVAEGMEQGAVGMSSGLTYTPGMYAEDAELTELCRVVASYDGYYCPHHRSYGAGALEAYAEMVDLTREAGCSLHLAHATMNFGVNKGRAPELLRLLDDALASGADITLDTYPYTPGCTTLAAMLPSWANEGGPEAVLERLADDDTAERIRHHMEAVGSDGCHGVPIEWETIEISGVSDPGLAGFVGRSVRESADLRGESPWATARHLLLRDRLGSTILQHVGHEENVRTIMRHPVHTGGSDGILQGTKPHPRAYGTFPRYLGHYVRELGVLSLEECVAHLTSRPAARLRLPDRGLVREGYRADLVLFDPRTVAAGATYENPRTLPTGIPHVLVDGRFVIEDGRRTDVLAGRAVRRSPVRRNATRG</sequence>
<keyword evidence="3" id="KW-1185">Reference proteome</keyword>
<dbReference type="Gene3D" id="3.20.20.140">
    <property type="entry name" value="Metal-dependent hydrolases"/>
    <property type="match status" value="2"/>
</dbReference>
<dbReference type="InterPro" id="IPR050378">
    <property type="entry name" value="Metallo-dep_Hydrolases_sf"/>
</dbReference>
<evidence type="ECO:0000313" key="2">
    <source>
        <dbReference type="EMBL" id="MDC2955628.1"/>
    </source>
</evidence>
<reference evidence="2 3" key="1">
    <citation type="journal article" date="2015" name="Int. J. Syst. Evol. Microbiol.">
        <title>Streptomyces gilvifuscus sp. nov., an actinomycete that produces antibacterial compounds isolated from soil.</title>
        <authorList>
            <person name="Nguyen T.M."/>
            <person name="Kim J."/>
        </authorList>
    </citation>
    <scope>NUCLEOTIDE SEQUENCE [LARGE SCALE GENOMIC DNA]</scope>
    <source>
        <strain evidence="2 3">T113</strain>
    </source>
</reference>
<dbReference type="InterPro" id="IPR013108">
    <property type="entry name" value="Amidohydro_3"/>
</dbReference>
<dbReference type="PANTHER" id="PTHR11647">
    <property type="entry name" value="HYDRANTOINASE/DIHYDROPYRIMIDINASE FAMILY MEMBER"/>
    <property type="match status" value="1"/>
</dbReference>
<dbReference type="InterPro" id="IPR011059">
    <property type="entry name" value="Metal-dep_hydrolase_composite"/>
</dbReference>
<comment type="caution">
    <text evidence="2">The sequence shown here is derived from an EMBL/GenBank/DDBJ whole genome shotgun (WGS) entry which is preliminary data.</text>
</comment>
<dbReference type="RefSeq" id="WP_272175423.1">
    <property type="nucleotide sequence ID" value="NZ_JAQOSK010000004.1"/>
</dbReference>
<dbReference type="Pfam" id="PF07969">
    <property type="entry name" value="Amidohydro_3"/>
    <property type="match status" value="1"/>
</dbReference>
<evidence type="ECO:0000313" key="3">
    <source>
        <dbReference type="Proteomes" id="UP001221328"/>
    </source>
</evidence>
<dbReference type="CDD" id="cd01297">
    <property type="entry name" value="D-aminoacylase"/>
    <property type="match status" value="1"/>
</dbReference>
<dbReference type="EMBL" id="JAQOSK010000004">
    <property type="protein sequence ID" value="MDC2955628.1"/>
    <property type="molecule type" value="Genomic_DNA"/>
</dbReference>
<proteinExistence type="predicted"/>
<dbReference type="SUPFAM" id="SSF51556">
    <property type="entry name" value="Metallo-dependent hydrolases"/>
    <property type="match status" value="1"/>
</dbReference>
<dbReference type="InterPro" id="IPR032466">
    <property type="entry name" value="Metal_Hydrolase"/>
</dbReference>
<organism evidence="2 3">
    <name type="scientific">Streptomyces gilvifuscus</name>
    <dbReference type="NCBI Taxonomy" id="1550617"/>
    <lineage>
        <taxon>Bacteria</taxon>
        <taxon>Bacillati</taxon>
        <taxon>Actinomycetota</taxon>
        <taxon>Actinomycetes</taxon>
        <taxon>Kitasatosporales</taxon>
        <taxon>Streptomycetaceae</taxon>
        <taxon>Streptomyces</taxon>
    </lineage>
</organism>
<dbReference type="PANTHER" id="PTHR11647:SF1">
    <property type="entry name" value="COLLAPSIN RESPONSE MEDIATOR PROTEIN"/>
    <property type="match status" value="1"/>
</dbReference>
<protein>
    <submittedName>
        <fullName evidence="2">D-aminoacylase</fullName>
    </submittedName>
</protein>
<dbReference type="Proteomes" id="UP001221328">
    <property type="component" value="Unassembled WGS sequence"/>
</dbReference>
<dbReference type="SUPFAM" id="SSF51338">
    <property type="entry name" value="Composite domain of metallo-dependent hydrolases"/>
    <property type="match status" value="1"/>
</dbReference>
<gene>
    <name evidence="2" type="ORF">PO587_14240</name>
</gene>
<feature type="domain" description="Amidohydrolase 3" evidence="1">
    <location>
        <begin position="51"/>
        <end position="517"/>
    </location>
</feature>
<accession>A0ABT5FSW0</accession>
<evidence type="ECO:0000259" key="1">
    <source>
        <dbReference type="Pfam" id="PF07969"/>
    </source>
</evidence>
<name>A0ABT5FSW0_9ACTN</name>